<reference evidence="1" key="1">
    <citation type="submission" date="2017-07" db="EMBL/GenBank/DDBJ databases">
        <title>Taro Niue Genome Assembly and Annotation.</title>
        <authorList>
            <person name="Atibalentja N."/>
            <person name="Keating K."/>
            <person name="Fields C.J."/>
        </authorList>
    </citation>
    <scope>NUCLEOTIDE SEQUENCE</scope>
    <source>
        <strain evidence="1">Niue_2</strain>
        <tissue evidence="1">Leaf</tissue>
    </source>
</reference>
<dbReference type="AlphaFoldDB" id="A0A843VVZ9"/>
<dbReference type="PROSITE" id="PS51257">
    <property type="entry name" value="PROKAR_LIPOPROTEIN"/>
    <property type="match status" value="1"/>
</dbReference>
<name>A0A843VVZ9_COLES</name>
<accession>A0A843VVZ9</accession>
<gene>
    <name evidence="1" type="ORF">Taro_032815</name>
</gene>
<protein>
    <submittedName>
        <fullName evidence="1">Uncharacterized protein</fullName>
    </submittedName>
</protein>
<proteinExistence type="predicted"/>
<evidence type="ECO:0000313" key="1">
    <source>
        <dbReference type="EMBL" id="MQM00086.1"/>
    </source>
</evidence>
<dbReference type="Proteomes" id="UP000652761">
    <property type="component" value="Unassembled WGS sequence"/>
</dbReference>
<dbReference type="EMBL" id="NMUH01002455">
    <property type="protein sequence ID" value="MQM00086.1"/>
    <property type="molecule type" value="Genomic_DNA"/>
</dbReference>
<comment type="caution">
    <text evidence="1">The sequence shown here is derived from an EMBL/GenBank/DDBJ whole genome shotgun (WGS) entry which is preliminary data.</text>
</comment>
<keyword evidence="2" id="KW-1185">Reference proteome</keyword>
<sequence>MRSRGMRRGVSNRPQHLRVLQYSLHHYLWTMACSCKTWSRQCGSRPRLRQHCRLSCRHRLRLQLQFLRSMAIVVLPS</sequence>
<evidence type="ECO:0000313" key="2">
    <source>
        <dbReference type="Proteomes" id="UP000652761"/>
    </source>
</evidence>
<organism evidence="1 2">
    <name type="scientific">Colocasia esculenta</name>
    <name type="common">Wild taro</name>
    <name type="synonym">Arum esculentum</name>
    <dbReference type="NCBI Taxonomy" id="4460"/>
    <lineage>
        <taxon>Eukaryota</taxon>
        <taxon>Viridiplantae</taxon>
        <taxon>Streptophyta</taxon>
        <taxon>Embryophyta</taxon>
        <taxon>Tracheophyta</taxon>
        <taxon>Spermatophyta</taxon>
        <taxon>Magnoliopsida</taxon>
        <taxon>Liliopsida</taxon>
        <taxon>Araceae</taxon>
        <taxon>Aroideae</taxon>
        <taxon>Colocasieae</taxon>
        <taxon>Colocasia</taxon>
    </lineage>
</organism>